<proteinExistence type="predicted"/>
<dbReference type="AlphaFoldDB" id="A0A367L2B9"/>
<protein>
    <submittedName>
        <fullName evidence="2">Uncharacterized protein</fullName>
    </submittedName>
</protein>
<organism evidence="2 3">
    <name type="scientific">Ophiocordyceps polyrhachis-furcata BCC 54312</name>
    <dbReference type="NCBI Taxonomy" id="1330021"/>
    <lineage>
        <taxon>Eukaryota</taxon>
        <taxon>Fungi</taxon>
        <taxon>Dikarya</taxon>
        <taxon>Ascomycota</taxon>
        <taxon>Pezizomycotina</taxon>
        <taxon>Sordariomycetes</taxon>
        <taxon>Hypocreomycetidae</taxon>
        <taxon>Hypocreales</taxon>
        <taxon>Ophiocordycipitaceae</taxon>
        <taxon>Ophiocordyceps</taxon>
    </lineage>
</organism>
<accession>A0A367L2B9</accession>
<evidence type="ECO:0000313" key="2">
    <source>
        <dbReference type="EMBL" id="RCI08565.1"/>
    </source>
</evidence>
<sequence length="103" mass="11335">MTGRESAMPPAVSNKRTGLRESEDGVEGKCWSSGEATKQRHPGQVRCGSGESLEFQNTTASGLRARSLFGSVGTTNFRWRIPHDRRPLFAVTDSTPMRILKGR</sequence>
<comment type="caution">
    <text evidence="2">The sequence shown here is derived from an EMBL/GenBank/DDBJ whole genome shotgun (WGS) entry which is preliminary data.</text>
</comment>
<feature type="region of interest" description="Disordered" evidence="1">
    <location>
        <begin position="1"/>
        <end position="51"/>
    </location>
</feature>
<evidence type="ECO:0000256" key="1">
    <source>
        <dbReference type="SAM" id="MobiDB-lite"/>
    </source>
</evidence>
<keyword evidence="3" id="KW-1185">Reference proteome</keyword>
<gene>
    <name evidence="2" type="ORF">L249_4770</name>
</gene>
<feature type="compositionally biased region" description="Basic and acidic residues" evidence="1">
    <location>
        <begin position="18"/>
        <end position="27"/>
    </location>
</feature>
<feature type="non-terminal residue" evidence="2">
    <location>
        <position position="103"/>
    </location>
</feature>
<reference evidence="2 3" key="1">
    <citation type="journal article" date="2015" name="BMC Genomics">
        <title>Insights from the genome of Ophiocordyceps polyrhachis-furcata to pathogenicity and host specificity in insect fungi.</title>
        <authorList>
            <person name="Wichadakul D."/>
            <person name="Kobmoo N."/>
            <person name="Ingsriswang S."/>
            <person name="Tangphatsornruang S."/>
            <person name="Chantasingh D."/>
            <person name="Luangsa-ard J.J."/>
            <person name="Eurwilaichitr L."/>
        </authorList>
    </citation>
    <scope>NUCLEOTIDE SEQUENCE [LARGE SCALE GENOMIC DNA]</scope>
    <source>
        <strain evidence="2 3">BCC 54312</strain>
    </source>
</reference>
<evidence type="ECO:0000313" key="3">
    <source>
        <dbReference type="Proteomes" id="UP000253664"/>
    </source>
</evidence>
<dbReference type="EMBL" id="LKCN02000018">
    <property type="protein sequence ID" value="RCI08565.1"/>
    <property type="molecule type" value="Genomic_DNA"/>
</dbReference>
<dbReference type="Proteomes" id="UP000253664">
    <property type="component" value="Unassembled WGS sequence"/>
</dbReference>
<name>A0A367L2B9_9HYPO</name>